<keyword evidence="2" id="KW-0812">Transmembrane</keyword>
<feature type="domain" description="Outer membrane protein beta-barrel" evidence="3">
    <location>
        <begin position="266"/>
        <end position="400"/>
    </location>
</feature>
<dbReference type="RefSeq" id="WP_096405982.1">
    <property type="nucleotide sequence ID" value="NZ_AP014597.1"/>
</dbReference>
<feature type="compositionally biased region" description="Basic and acidic residues" evidence="1">
    <location>
        <begin position="196"/>
        <end position="208"/>
    </location>
</feature>
<dbReference type="InterPro" id="IPR025665">
    <property type="entry name" value="Beta-barrel_OMP_2"/>
</dbReference>
<keyword evidence="2" id="KW-1133">Transmembrane helix</keyword>
<proteinExistence type="predicted"/>
<dbReference type="Gene3D" id="2.40.160.20">
    <property type="match status" value="1"/>
</dbReference>
<dbReference type="InterPro" id="IPR011250">
    <property type="entry name" value="OMP/PagP_B-barrel"/>
</dbReference>
<protein>
    <recommendedName>
        <fullName evidence="3">Outer membrane protein beta-barrel domain-containing protein</fullName>
    </recommendedName>
</protein>
<feature type="transmembrane region" description="Helical" evidence="2">
    <location>
        <begin position="63"/>
        <end position="82"/>
    </location>
</feature>
<dbReference type="Pfam" id="PF13568">
    <property type="entry name" value="OMP_b-brl_2"/>
    <property type="match status" value="1"/>
</dbReference>
<dbReference type="AlphaFoldDB" id="A0A0S3UKT1"/>
<name>A0A0S3UKT1_PREIN</name>
<dbReference type="Proteomes" id="UP000217431">
    <property type="component" value="Chromosome I"/>
</dbReference>
<feature type="region of interest" description="Disordered" evidence="1">
    <location>
        <begin position="194"/>
        <end position="224"/>
    </location>
</feature>
<dbReference type="EMBL" id="AP014597">
    <property type="protein sequence ID" value="BAU18124.1"/>
    <property type="molecule type" value="Genomic_DNA"/>
</dbReference>
<evidence type="ECO:0000256" key="1">
    <source>
        <dbReference type="SAM" id="MobiDB-lite"/>
    </source>
</evidence>
<evidence type="ECO:0000256" key="2">
    <source>
        <dbReference type="SAM" id="Phobius"/>
    </source>
</evidence>
<evidence type="ECO:0000259" key="3">
    <source>
        <dbReference type="Pfam" id="PF13568"/>
    </source>
</evidence>
<organism evidence="4 5">
    <name type="scientific">Prevotella intermedia</name>
    <dbReference type="NCBI Taxonomy" id="28131"/>
    <lineage>
        <taxon>Bacteria</taxon>
        <taxon>Pseudomonadati</taxon>
        <taxon>Bacteroidota</taxon>
        <taxon>Bacteroidia</taxon>
        <taxon>Bacteroidales</taxon>
        <taxon>Prevotellaceae</taxon>
        <taxon>Prevotella</taxon>
    </lineage>
</organism>
<evidence type="ECO:0000313" key="4">
    <source>
        <dbReference type="EMBL" id="BAU18124.1"/>
    </source>
</evidence>
<dbReference type="SUPFAM" id="SSF56925">
    <property type="entry name" value="OMPA-like"/>
    <property type="match status" value="1"/>
</dbReference>
<dbReference type="STRING" id="28131.BWX40_00270"/>
<feature type="region of interest" description="Disordered" evidence="1">
    <location>
        <begin position="107"/>
        <end position="134"/>
    </location>
</feature>
<accession>A0A0S3UKT1</accession>
<keyword evidence="2" id="KW-0472">Membrane</keyword>
<reference evidence="4 5" key="1">
    <citation type="journal article" date="2016" name="DNA Res.">
        <title>The complete genome sequencing of Prevotella intermedia strain OMA14 and a subsequent fine-scale, intra-species genomic comparison reveal an unusual amplification of conjugative and mobile transposons and identify a novel Prevotella-lineage-specific repeat.</title>
        <authorList>
            <person name="Naito M."/>
            <person name="Ogura Y."/>
            <person name="Itoh T."/>
            <person name="Shoji M."/>
            <person name="Okamoto M."/>
            <person name="Hayashi T."/>
            <person name="Nakayama K."/>
        </authorList>
    </citation>
    <scope>NUCLEOTIDE SEQUENCE [LARGE SCALE GENOMIC DNA]</scope>
    <source>
        <strain evidence="4 5">OMA14</strain>
    </source>
</reference>
<evidence type="ECO:0000313" key="5">
    <source>
        <dbReference type="Proteomes" id="UP000217431"/>
    </source>
</evidence>
<gene>
    <name evidence="4" type="ORF">PIOMA14_I_1616</name>
</gene>
<sequence length="437" mass="48262">MNEEWKKGFHNKLNDYETTPPQGLFDEILKHIPPIEEGEKVLNKPTEVPITTANTNKKQQVKAAIWLTAILSAAAIVAILLVNNSVVDVANNTNVIGNLAENNKNVIESRSGETATTSPDNAYTNSNGNESTPTVNAKSRIFASIKTVFKAVASTVLPQNTADNTTLAMVEQPTTTTEPTDKTDNIQETTVNEALKPNEKVECSEPTKHQRTTTPTTNSRPRRNKNSVQLGMLLAGMPTVNSSDDLYSVAPTAMKENNGMIVTGQNKMVKKANHRQPITLGVSVALPLSSKMSVETGLMYSHHYSELAYEVGNISHDIKQHLNFVGIPLNLNYRLWQRHNTSVYVSGGGSVEKMVYGKQKEQYDGTETTIANKVEMKELQWALSARFGAAYKLTKGVSFYLEPGVSYHFNNKSDLQTIYSDRPVSFQLKAGLRFNLR</sequence>